<dbReference type="OrthoDB" id="412788at2759"/>
<accession>N1QLU0</accession>
<dbReference type="PANTHER" id="PTHR34598">
    <property type="entry name" value="BLL6449 PROTEIN"/>
    <property type="match status" value="1"/>
</dbReference>
<dbReference type="EMBL" id="KB456265">
    <property type="protein sequence ID" value="EMF12356.1"/>
    <property type="molecule type" value="Genomic_DNA"/>
</dbReference>
<dbReference type="InterPro" id="IPR044053">
    <property type="entry name" value="AsaB-like"/>
</dbReference>
<reference evidence="3 4" key="1">
    <citation type="journal article" date="2012" name="PLoS Pathog.">
        <title>Diverse lifestyles and strategies of plant pathogenesis encoded in the genomes of eighteen Dothideomycetes fungi.</title>
        <authorList>
            <person name="Ohm R.A."/>
            <person name="Feau N."/>
            <person name="Henrissat B."/>
            <person name="Schoch C.L."/>
            <person name="Horwitz B.A."/>
            <person name="Barry K.W."/>
            <person name="Condon B.J."/>
            <person name="Copeland A.C."/>
            <person name="Dhillon B."/>
            <person name="Glaser F."/>
            <person name="Hesse C.N."/>
            <person name="Kosti I."/>
            <person name="LaButti K."/>
            <person name="Lindquist E.A."/>
            <person name="Lucas S."/>
            <person name="Salamov A.A."/>
            <person name="Bradshaw R.E."/>
            <person name="Ciuffetti L."/>
            <person name="Hamelin R.C."/>
            <person name="Kema G.H.J."/>
            <person name="Lawrence C."/>
            <person name="Scott J.A."/>
            <person name="Spatafora J.W."/>
            <person name="Turgeon B.G."/>
            <person name="de Wit P.J.G.M."/>
            <person name="Zhong S."/>
            <person name="Goodwin S.B."/>
            <person name="Grigoriev I.V."/>
        </authorList>
    </citation>
    <scope>NUCLEOTIDE SEQUENCE [LARGE SCALE GENOMIC DNA]</scope>
    <source>
        <strain evidence="3 4">SO2202</strain>
    </source>
</reference>
<keyword evidence="4" id="KW-1185">Reference proteome</keyword>
<organism evidence="3 4">
    <name type="scientific">Sphaerulina musiva (strain SO2202)</name>
    <name type="common">Poplar stem canker fungus</name>
    <name type="synonym">Septoria musiva</name>
    <dbReference type="NCBI Taxonomy" id="692275"/>
    <lineage>
        <taxon>Eukaryota</taxon>
        <taxon>Fungi</taxon>
        <taxon>Dikarya</taxon>
        <taxon>Ascomycota</taxon>
        <taxon>Pezizomycotina</taxon>
        <taxon>Dothideomycetes</taxon>
        <taxon>Dothideomycetidae</taxon>
        <taxon>Mycosphaerellales</taxon>
        <taxon>Mycosphaerellaceae</taxon>
        <taxon>Sphaerulina</taxon>
    </lineage>
</organism>
<dbReference type="PANTHER" id="PTHR34598:SF3">
    <property type="entry name" value="OXIDOREDUCTASE AN1597"/>
    <property type="match status" value="1"/>
</dbReference>
<comment type="similarity">
    <text evidence="2">Belongs to the asaB hydroxylase/desaturase family.</text>
</comment>
<dbReference type="Proteomes" id="UP000016931">
    <property type="component" value="Unassembled WGS sequence"/>
</dbReference>
<sequence>MTTQTITEEVSSTQKQPDVVQGIFTYYDGPKPDVDDTTMLWGKNKYLITKTEPVKDLRSLSKPLSEYNHDDDGIQIFHMPDTSVIQGNLYDHEYVQNNYRQQLGHFIKEKLGLKHCILWGHLVRDVPREVHTKVGEKQVAFPTASGTTAFHLAHVDFSPAGSRAFLRSAGTPDYFEILNNSYIAQEDRAAFFALREKIIAAEETAMRKVGIDPAAEKDGKGGHWDWDGSGYEGPRYGVATLWQPINQVERDPVAFSLSPDRDFKYTGLHRKYHQLGHESMGEFYFENMLVHPEPSQEWAYISNQKPEEVLMINFYDTNALKVSDGSSKSMRVHGAFHLPGTEALPPRRSIETKLFYMYDN</sequence>
<evidence type="ECO:0008006" key="5">
    <source>
        <dbReference type="Google" id="ProtNLM"/>
    </source>
</evidence>
<name>N1QLU0_SPHMS</name>
<protein>
    <recommendedName>
        <fullName evidence="5">GA4 desaturase</fullName>
    </recommendedName>
</protein>
<dbReference type="GO" id="GO:0016491">
    <property type="term" value="F:oxidoreductase activity"/>
    <property type="evidence" value="ECO:0007669"/>
    <property type="project" value="UniProtKB-KW"/>
</dbReference>
<dbReference type="OMA" id="SCELRVW"/>
<evidence type="ECO:0000313" key="3">
    <source>
        <dbReference type="EMBL" id="EMF12356.1"/>
    </source>
</evidence>
<dbReference type="RefSeq" id="XP_016760477.1">
    <property type="nucleotide sequence ID" value="XM_016900767.1"/>
</dbReference>
<evidence type="ECO:0000256" key="1">
    <source>
        <dbReference type="ARBA" id="ARBA00023002"/>
    </source>
</evidence>
<gene>
    <name evidence="3" type="ORF">SEPMUDRAFT_109112</name>
</gene>
<evidence type="ECO:0000256" key="2">
    <source>
        <dbReference type="ARBA" id="ARBA00023604"/>
    </source>
</evidence>
<proteinExistence type="inferred from homology"/>
<dbReference type="eggNOG" id="ENOG502T40E">
    <property type="taxonomic scope" value="Eukaryota"/>
</dbReference>
<keyword evidence="1" id="KW-0560">Oxidoreductase</keyword>
<dbReference type="GeneID" id="27897904"/>
<dbReference type="STRING" id="692275.N1QLU0"/>
<evidence type="ECO:0000313" key="4">
    <source>
        <dbReference type="Proteomes" id="UP000016931"/>
    </source>
</evidence>
<dbReference type="AlphaFoldDB" id="N1QLU0"/>
<dbReference type="HOGENOM" id="CLU_042688_4_1_1"/>